<evidence type="ECO:0000313" key="2">
    <source>
        <dbReference type="EMBL" id="CAB3399097.1"/>
    </source>
</evidence>
<keyword evidence="3" id="KW-1185">Reference proteome</keyword>
<keyword evidence="1" id="KW-1133">Transmembrane helix</keyword>
<feature type="transmembrane region" description="Helical" evidence="1">
    <location>
        <begin position="135"/>
        <end position="158"/>
    </location>
</feature>
<dbReference type="OrthoDB" id="5824413at2759"/>
<dbReference type="AlphaFoldDB" id="A0A8S1E5W2"/>
<name>A0A8S1E5W2_9PELO</name>
<feature type="transmembrane region" description="Helical" evidence="1">
    <location>
        <begin position="78"/>
        <end position="97"/>
    </location>
</feature>
<gene>
    <name evidence="2" type="ORF">CBOVIS_LOCUS2278</name>
</gene>
<reference evidence="2 3" key="1">
    <citation type="submission" date="2020-04" db="EMBL/GenBank/DDBJ databases">
        <authorList>
            <person name="Laetsch R D."/>
            <person name="Stevens L."/>
            <person name="Kumar S."/>
            <person name="Blaxter L. M."/>
        </authorList>
    </citation>
    <scope>NUCLEOTIDE SEQUENCE [LARGE SCALE GENOMIC DNA]</scope>
</reference>
<proteinExistence type="predicted"/>
<accession>A0A8S1E5W2</accession>
<organism evidence="2 3">
    <name type="scientific">Caenorhabditis bovis</name>
    <dbReference type="NCBI Taxonomy" id="2654633"/>
    <lineage>
        <taxon>Eukaryota</taxon>
        <taxon>Metazoa</taxon>
        <taxon>Ecdysozoa</taxon>
        <taxon>Nematoda</taxon>
        <taxon>Chromadorea</taxon>
        <taxon>Rhabditida</taxon>
        <taxon>Rhabditina</taxon>
        <taxon>Rhabditomorpha</taxon>
        <taxon>Rhabditoidea</taxon>
        <taxon>Rhabditidae</taxon>
        <taxon>Peloderinae</taxon>
        <taxon>Caenorhabditis</taxon>
    </lineage>
</organism>
<dbReference type="Proteomes" id="UP000494206">
    <property type="component" value="Unassembled WGS sequence"/>
</dbReference>
<feature type="transmembrane region" description="Helical" evidence="1">
    <location>
        <begin position="6"/>
        <end position="26"/>
    </location>
</feature>
<protein>
    <submittedName>
        <fullName evidence="2">Uncharacterized protein</fullName>
    </submittedName>
</protein>
<sequence length="175" mass="20187">MLLAGIIYSLPNLVVSFPCSFSYCSFIKQDFILIWLSTPNSIGFLSYLLSNFGFCVFRITLFLNVTILQNFVYNTTQYLPWILAFVAVFESSFQGCMKRYNRWDLRYTFDCSNCEVWFGISFTDVNYYVGRILPIVMMVLYATITAISGALFCSILLVRFRGNSSQETLKFFQGS</sequence>
<dbReference type="EMBL" id="CADEPM010000001">
    <property type="protein sequence ID" value="CAB3399097.1"/>
    <property type="molecule type" value="Genomic_DNA"/>
</dbReference>
<feature type="transmembrane region" description="Helical" evidence="1">
    <location>
        <begin position="47"/>
        <end position="72"/>
    </location>
</feature>
<evidence type="ECO:0000313" key="3">
    <source>
        <dbReference type="Proteomes" id="UP000494206"/>
    </source>
</evidence>
<evidence type="ECO:0000256" key="1">
    <source>
        <dbReference type="SAM" id="Phobius"/>
    </source>
</evidence>
<comment type="caution">
    <text evidence="2">The sequence shown here is derived from an EMBL/GenBank/DDBJ whole genome shotgun (WGS) entry which is preliminary data.</text>
</comment>
<keyword evidence="1" id="KW-0812">Transmembrane</keyword>
<keyword evidence="1" id="KW-0472">Membrane</keyword>